<organism evidence="5">
    <name type="scientific">Xanthomonas arboricola</name>
    <dbReference type="NCBI Taxonomy" id="56448"/>
    <lineage>
        <taxon>Bacteria</taxon>
        <taxon>Pseudomonadati</taxon>
        <taxon>Pseudomonadota</taxon>
        <taxon>Gammaproteobacteria</taxon>
        <taxon>Lysobacterales</taxon>
        <taxon>Lysobacteraceae</taxon>
        <taxon>Xanthomonas</taxon>
    </lineage>
</organism>
<dbReference type="PANTHER" id="PTHR43638">
    <property type="entry name" value="OXIDOREDUCTASE, ALDO/KETO REDUCTASE FAMILY PROTEIN"/>
    <property type="match status" value="1"/>
</dbReference>
<protein>
    <submittedName>
        <fullName evidence="5">Diketogulonate reductase-like aldo/keto reductase</fullName>
    </submittedName>
</protein>
<gene>
    <name evidence="5" type="ORF">FHR65_000454</name>
</gene>
<evidence type="ECO:0000256" key="2">
    <source>
        <dbReference type="PIRSR" id="PIRSR000097-2"/>
    </source>
</evidence>
<sequence length="284" mass="30903">MSVSTSSPCPTVRLRNGRSVPALGLGSWNLGQGRHPPQQEIDALQTGQQLGMRLIDTAEMYGNGRSEQLIGQAMDSAQRPYLVSKVLPSNASARGIARACEASLQRLGVRTLDLYLLHWRGGSELREVVDAFEALRDAGKIRDWGVSNFDVEDMQELWEIEGGQHCLVNQVLYHAGSRGIEFDLLPWCAQHEVTVMAYSPLGSRALLDHPVLHAIGERRGVAATAVALAWAIRSGQVIAIPESGTPAHVRANAAACTLHLDAQDLAELDRAFPPPTRKQPLDLL</sequence>
<comment type="caution">
    <text evidence="5">The sequence shown here is derived from an EMBL/GenBank/DDBJ whole genome shotgun (WGS) entry which is preliminary data.</text>
</comment>
<dbReference type="Pfam" id="PF00248">
    <property type="entry name" value="Aldo_ket_red"/>
    <property type="match status" value="1"/>
</dbReference>
<dbReference type="RefSeq" id="WP_024939477.1">
    <property type="nucleotide sequence ID" value="NZ_JACHNQ010000001.1"/>
</dbReference>
<dbReference type="AlphaFoldDB" id="A0AB73GS80"/>
<reference evidence="5" key="1">
    <citation type="submission" date="2020-08" db="EMBL/GenBank/DDBJ databases">
        <title>Studying the diversity of plant-associated saprophytic bacteria and their role in host health and plant-pathogen interactions.</title>
        <authorList>
            <person name="Potnis N."/>
        </authorList>
    </citation>
    <scope>NUCLEOTIDE SEQUENCE</scope>
    <source>
        <strain evidence="5">F21</strain>
    </source>
</reference>
<feature type="site" description="Lowers pKa of active site Tyr" evidence="3">
    <location>
        <position position="85"/>
    </location>
</feature>
<dbReference type="PIRSF" id="PIRSF000097">
    <property type="entry name" value="AKR"/>
    <property type="match status" value="1"/>
</dbReference>
<evidence type="ECO:0000256" key="3">
    <source>
        <dbReference type="PIRSR" id="PIRSR000097-3"/>
    </source>
</evidence>
<dbReference type="EMBL" id="JACIIQ010000001">
    <property type="protein sequence ID" value="MBB5668945.1"/>
    <property type="molecule type" value="Genomic_DNA"/>
</dbReference>
<feature type="domain" description="NADP-dependent oxidoreductase" evidence="4">
    <location>
        <begin position="23"/>
        <end position="270"/>
    </location>
</feature>
<dbReference type="PANTHER" id="PTHR43638:SF3">
    <property type="entry name" value="ALDEHYDE REDUCTASE"/>
    <property type="match status" value="1"/>
</dbReference>
<dbReference type="PRINTS" id="PR00069">
    <property type="entry name" value="ALDKETRDTASE"/>
</dbReference>
<dbReference type="InterPro" id="IPR023210">
    <property type="entry name" value="NADP_OxRdtase_dom"/>
</dbReference>
<evidence type="ECO:0000256" key="1">
    <source>
        <dbReference type="PIRSR" id="PIRSR000097-1"/>
    </source>
</evidence>
<accession>A0AB73GS80</accession>
<dbReference type="InterPro" id="IPR020471">
    <property type="entry name" value="AKR"/>
</dbReference>
<feature type="binding site" evidence="2">
    <location>
        <position position="118"/>
    </location>
    <ligand>
        <name>substrate</name>
    </ligand>
</feature>
<dbReference type="Proteomes" id="UP000528595">
    <property type="component" value="Unassembled WGS sequence"/>
</dbReference>
<dbReference type="GO" id="GO:0016491">
    <property type="term" value="F:oxidoreductase activity"/>
    <property type="evidence" value="ECO:0007669"/>
    <property type="project" value="InterPro"/>
</dbReference>
<dbReference type="InterPro" id="IPR036812">
    <property type="entry name" value="NAD(P)_OxRdtase_dom_sf"/>
</dbReference>
<evidence type="ECO:0000313" key="5">
    <source>
        <dbReference type="EMBL" id="MBB5668945.1"/>
    </source>
</evidence>
<evidence type="ECO:0000259" key="4">
    <source>
        <dbReference type="Pfam" id="PF00248"/>
    </source>
</evidence>
<name>A0AB73GS80_9XANT</name>
<dbReference type="Gene3D" id="3.20.20.100">
    <property type="entry name" value="NADP-dependent oxidoreductase domain"/>
    <property type="match status" value="1"/>
</dbReference>
<feature type="active site" description="Proton donor" evidence="1">
    <location>
        <position position="61"/>
    </location>
</feature>
<proteinExistence type="predicted"/>
<dbReference type="SUPFAM" id="SSF51430">
    <property type="entry name" value="NAD(P)-linked oxidoreductase"/>
    <property type="match status" value="1"/>
</dbReference>